<keyword evidence="1" id="KW-0472">Membrane</keyword>
<gene>
    <name evidence="2" type="ORF">BN2476_1450004</name>
</gene>
<dbReference type="AlphaFoldDB" id="A0A1N7SWN0"/>
<dbReference type="Proteomes" id="UP000195569">
    <property type="component" value="Unassembled WGS sequence"/>
</dbReference>
<organism evidence="2 3">
    <name type="scientific">Paraburkholderia piptadeniae</name>
    <dbReference type="NCBI Taxonomy" id="1701573"/>
    <lineage>
        <taxon>Bacteria</taxon>
        <taxon>Pseudomonadati</taxon>
        <taxon>Pseudomonadota</taxon>
        <taxon>Betaproteobacteria</taxon>
        <taxon>Burkholderiales</taxon>
        <taxon>Burkholderiaceae</taxon>
        <taxon>Paraburkholderia</taxon>
    </lineage>
</organism>
<reference evidence="2" key="1">
    <citation type="submission" date="2016-12" db="EMBL/GenBank/DDBJ databases">
        <authorList>
            <person name="Moulin L."/>
        </authorList>
    </citation>
    <scope>NUCLEOTIDE SEQUENCE [LARGE SCALE GENOMIC DNA]</scope>
    <source>
        <strain evidence="2">STM 7183</strain>
    </source>
</reference>
<comment type="caution">
    <text evidence="2">The sequence shown here is derived from an EMBL/GenBank/DDBJ whole genome shotgun (WGS) entry which is preliminary data.</text>
</comment>
<proteinExistence type="predicted"/>
<dbReference type="EMBL" id="CYGY02000145">
    <property type="protein sequence ID" value="SIT51823.1"/>
    <property type="molecule type" value="Genomic_DNA"/>
</dbReference>
<name>A0A1N7SWN0_9BURK</name>
<keyword evidence="3" id="KW-1185">Reference proteome</keyword>
<evidence type="ECO:0000256" key="1">
    <source>
        <dbReference type="SAM" id="Phobius"/>
    </source>
</evidence>
<sequence length="112" mass="12459">MSLPAKGRSRPVAGIRCRSASGRFPAVHGRSLGSRMLPRCQSLGFDQSPPSRRCRSLAAFAVVGATARSIFEVAPRRLWIGPIASLIGKSFYCHLFAFFFIRLMQERRKFAT</sequence>
<protein>
    <submittedName>
        <fullName evidence="2">Uncharacterized protein</fullName>
    </submittedName>
</protein>
<evidence type="ECO:0000313" key="3">
    <source>
        <dbReference type="Proteomes" id="UP000195569"/>
    </source>
</evidence>
<keyword evidence="1" id="KW-1133">Transmembrane helix</keyword>
<evidence type="ECO:0000313" key="2">
    <source>
        <dbReference type="EMBL" id="SIT51823.1"/>
    </source>
</evidence>
<keyword evidence="1" id="KW-0812">Transmembrane</keyword>
<feature type="transmembrane region" description="Helical" evidence="1">
    <location>
        <begin position="80"/>
        <end position="101"/>
    </location>
</feature>
<accession>A0A1N7SWN0</accession>